<name>A0AAW1P489_9CHLO</name>
<gene>
    <name evidence="1" type="ORF">WJX73_010439</name>
</gene>
<dbReference type="AlphaFoldDB" id="A0AAW1P489"/>
<protein>
    <submittedName>
        <fullName evidence="1">Uncharacterized protein</fullName>
    </submittedName>
</protein>
<dbReference type="EMBL" id="JALJOQ010000056">
    <property type="protein sequence ID" value="KAK9803797.1"/>
    <property type="molecule type" value="Genomic_DNA"/>
</dbReference>
<reference evidence="1 2" key="1">
    <citation type="journal article" date="2024" name="Nat. Commun.">
        <title>Phylogenomics reveals the evolutionary origins of lichenization in chlorophyte algae.</title>
        <authorList>
            <person name="Puginier C."/>
            <person name="Libourel C."/>
            <person name="Otte J."/>
            <person name="Skaloud P."/>
            <person name="Haon M."/>
            <person name="Grisel S."/>
            <person name="Petersen M."/>
            <person name="Berrin J.G."/>
            <person name="Delaux P.M."/>
            <person name="Dal Grande F."/>
            <person name="Keller J."/>
        </authorList>
    </citation>
    <scope>NUCLEOTIDE SEQUENCE [LARGE SCALE GENOMIC DNA]</scope>
    <source>
        <strain evidence="1 2">SAG 2036</strain>
    </source>
</reference>
<proteinExistence type="predicted"/>
<sequence length="249" mass="26401">MAFSSDIAVAKGTATRSTQGLSATITSQIATALRFVQATTPGCRLKHGHAAVHIRAAAAANTLPAYHPLLSLPGKEVQSYLQQIARTKSSLPPPRVLGIWPGESSDISTFNSFAKINHQGTQFIARKGGAVVISGLDLDSGQTSSAYWCNLVCAPQRELFAIEANDGVGLFTCHSKALDDTKVSIDFKGPVDEDTQYDAHAFIFSTRPGRVGRMLQAVPGAARIEISPDGIFLAALVKAGVEADRWGPQ</sequence>
<evidence type="ECO:0000313" key="1">
    <source>
        <dbReference type="EMBL" id="KAK9803797.1"/>
    </source>
</evidence>
<evidence type="ECO:0000313" key="2">
    <source>
        <dbReference type="Proteomes" id="UP001465755"/>
    </source>
</evidence>
<dbReference type="Proteomes" id="UP001465755">
    <property type="component" value="Unassembled WGS sequence"/>
</dbReference>
<organism evidence="1 2">
    <name type="scientific">Symbiochloris irregularis</name>
    <dbReference type="NCBI Taxonomy" id="706552"/>
    <lineage>
        <taxon>Eukaryota</taxon>
        <taxon>Viridiplantae</taxon>
        <taxon>Chlorophyta</taxon>
        <taxon>core chlorophytes</taxon>
        <taxon>Trebouxiophyceae</taxon>
        <taxon>Trebouxiales</taxon>
        <taxon>Trebouxiaceae</taxon>
        <taxon>Symbiochloris</taxon>
    </lineage>
</organism>
<keyword evidence="2" id="KW-1185">Reference proteome</keyword>
<accession>A0AAW1P489</accession>
<comment type="caution">
    <text evidence="1">The sequence shown here is derived from an EMBL/GenBank/DDBJ whole genome shotgun (WGS) entry which is preliminary data.</text>
</comment>